<proteinExistence type="predicted"/>
<reference evidence="1" key="1">
    <citation type="submission" date="2018-02" db="EMBL/GenBank/DDBJ databases">
        <title>Rhizophora mucronata_Transcriptome.</title>
        <authorList>
            <person name="Meera S.P."/>
            <person name="Sreeshan A."/>
            <person name="Augustine A."/>
        </authorList>
    </citation>
    <scope>NUCLEOTIDE SEQUENCE</scope>
    <source>
        <tissue evidence="1">Leaf</tissue>
    </source>
</reference>
<dbReference type="AlphaFoldDB" id="A0A2P2PE43"/>
<organism evidence="1">
    <name type="scientific">Rhizophora mucronata</name>
    <name type="common">Asiatic mangrove</name>
    <dbReference type="NCBI Taxonomy" id="61149"/>
    <lineage>
        <taxon>Eukaryota</taxon>
        <taxon>Viridiplantae</taxon>
        <taxon>Streptophyta</taxon>
        <taxon>Embryophyta</taxon>
        <taxon>Tracheophyta</taxon>
        <taxon>Spermatophyta</taxon>
        <taxon>Magnoliopsida</taxon>
        <taxon>eudicotyledons</taxon>
        <taxon>Gunneridae</taxon>
        <taxon>Pentapetalae</taxon>
        <taxon>rosids</taxon>
        <taxon>fabids</taxon>
        <taxon>Malpighiales</taxon>
        <taxon>Rhizophoraceae</taxon>
        <taxon>Rhizophora</taxon>
    </lineage>
</organism>
<dbReference type="EMBL" id="GGEC01072508">
    <property type="protein sequence ID" value="MBX52992.1"/>
    <property type="molecule type" value="Transcribed_RNA"/>
</dbReference>
<sequence>MTQFKVTKIVYATINKVCRLKMLKTEHINKE</sequence>
<accession>A0A2P2PE43</accession>
<protein>
    <submittedName>
        <fullName evidence="1">Uncharacterized protein</fullName>
    </submittedName>
</protein>
<name>A0A2P2PE43_RHIMU</name>
<evidence type="ECO:0000313" key="1">
    <source>
        <dbReference type="EMBL" id="MBX52992.1"/>
    </source>
</evidence>